<accession>A0A9P6LIN7</accession>
<keyword evidence="12" id="KW-1185">Reference proteome</keyword>
<dbReference type="EC" id="2.3.1.286" evidence="2"/>
<feature type="binding site" evidence="8">
    <location>
        <position position="165"/>
    </location>
    <ligand>
        <name>Zn(2+)</name>
        <dbReference type="ChEBI" id="CHEBI:29105"/>
    </ligand>
</feature>
<feature type="region of interest" description="Disordered" evidence="9">
    <location>
        <begin position="379"/>
        <end position="399"/>
    </location>
</feature>
<evidence type="ECO:0000256" key="6">
    <source>
        <dbReference type="ARBA" id="ARBA00023027"/>
    </source>
</evidence>
<evidence type="ECO:0000256" key="8">
    <source>
        <dbReference type="PROSITE-ProRule" id="PRU00236"/>
    </source>
</evidence>
<evidence type="ECO:0000256" key="1">
    <source>
        <dbReference type="ARBA" id="ARBA00006924"/>
    </source>
</evidence>
<dbReference type="GO" id="GO:0000122">
    <property type="term" value="P:negative regulation of transcription by RNA polymerase II"/>
    <property type="evidence" value="ECO:0007669"/>
    <property type="project" value="TreeGrafter"/>
</dbReference>
<dbReference type="PROSITE" id="PS50305">
    <property type="entry name" value="SIRTUIN"/>
    <property type="match status" value="1"/>
</dbReference>
<name>A0A9P6LIN7_9PEZI</name>
<keyword evidence="4 8" id="KW-0479">Metal-binding</keyword>
<dbReference type="GeneID" id="62164453"/>
<reference evidence="11" key="1">
    <citation type="submission" date="2020-03" db="EMBL/GenBank/DDBJ databases">
        <authorList>
            <person name="He L."/>
        </authorList>
    </citation>
    <scope>NUCLEOTIDE SEQUENCE</scope>
    <source>
        <strain evidence="11">CkLH20</strain>
    </source>
</reference>
<dbReference type="PANTHER" id="PTHR11085:SF12">
    <property type="entry name" value="NAD-DEPENDENT PROTEIN DEACYLASE SIRTUIN-6"/>
    <property type="match status" value="1"/>
</dbReference>
<feature type="binding site" evidence="8">
    <location>
        <position position="162"/>
    </location>
    <ligand>
        <name>Zn(2+)</name>
        <dbReference type="ChEBI" id="CHEBI:29105"/>
    </ligand>
</feature>
<dbReference type="EMBL" id="JAATWM020000029">
    <property type="protein sequence ID" value="KAF9873930.1"/>
    <property type="molecule type" value="Genomic_DNA"/>
</dbReference>
<gene>
    <name evidence="11" type="ORF">CkaCkLH20_08664</name>
</gene>
<dbReference type="GO" id="GO:0046872">
    <property type="term" value="F:metal ion binding"/>
    <property type="evidence" value="ECO:0007669"/>
    <property type="project" value="UniProtKB-KW"/>
</dbReference>
<evidence type="ECO:0000256" key="5">
    <source>
        <dbReference type="ARBA" id="ARBA00022833"/>
    </source>
</evidence>
<evidence type="ECO:0000313" key="11">
    <source>
        <dbReference type="EMBL" id="KAF9873930.1"/>
    </source>
</evidence>
<evidence type="ECO:0000256" key="7">
    <source>
        <dbReference type="ARBA" id="ARBA00038170"/>
    </source>
</evidence>
<dbReference type="FunFam" id="3.40.50.1220:FF:000038">
    <property type="entry name" value="NAD-dependent protein deacetylase sirtuin-6 isoform X2"/>
    <property type="match status" value="1"/>
</dbReference>
<dbReference type="GO" id="GO:0017136">
    <property type="term" value="F:histone deacetylase activity, NAD-dependent"/>
    <property type="evidence" value="ECO:0007669"/>
    <property type="project" value="TreeGrafter"/>
</dbReference>
<dbReference type="InterPro" id="IPR026590">
    <property type="entry name" value="Ssirtuin_cat_dom"/>
</dbReference>
<dbReference type="Gene3D" id="2.20.28.200">
    <property type="match status" value="1"/>
</dbReference>
<dbReference type="InterPro" id="IPR029035">
    <property type="entry name" value="DHS-like_NAD/FAD-binding_dom"/>
</dbReference>
<sequence>MANTAPRVAEEERHEAPESVDEKARQLAEKIKNSKHFIVFTGAGISTSAGIPDFRGPEGVWTLRAQGRQQVSKGTSTLQAIPTPTHMALVELQNRGLLKYLVSQNCDGLHRRSGILPDRISELHGNSNREYCRDCDKEYIRDFRAVATYEKTVRDHRTGRKCALCGGVLLDSIINFGESLWEEPLERARDNAKKADLCLALGSSLTVSPANEIPETVGRKKRGRSSAAGQLVICNLQSTPIDELSAIRVWSATDDLMTRVMKKLDIPIPVFILRRRLIIEFETTGDERHQIAVRGIDVDGTPATFLQSVKLEHNRRVARSEPFTVNFRGDLEIGTQLKLELEFMGHYGEPNLHIDFEYDGEKRSQASYLLEYDPATGEWRMTKPNDEDMPGPQEVAAGVASVERELSVIDLTED</sequence>
<dbReference type="InterPro" id="IPR003000">
    <property type="entry name" value="Sirtuin"/>
</dbReference>
<comment type="caution">
    <text evidence="11">The sequence shown here is derived from an EMBL/GenBank/DDBJ whole genome shotgun (WGS) entry which is preliminary data.</text>
</comment>
<proteinExistence type="inferred from homology"/>
<keyword evidence="3" id="KW-0808">Transferase</keyword>
<evidence type="ECO:0000313" key="12">
    <source>
        <dbReference type="Proteomes" id="UP000781932"/>
    </source>
</evidence>
<dbReference type="AlphaFoldDB" id="A0A9P6LIN7"/>
<dbReference type="InterPro" id="IPR050134">
    <property type="entry name" value="NAD-dep_sirtuin_deacylases"/>
</dbReference>
<dbReference type="GO" id="GO:0005634">
    <property type="term" value="C:nucleus"/>
    <property type="evidence" value="ECO:0007669"/>
    <property type="project" value="TreeGrafter"/>
</dbReference>
<evidence type="ECO:0000256" key="2">
    <source>
        <dbReference type="ARBA" id="ARBA00012928"/>
    </source>
</evidence>
<dbReference type="PANTHER" id="PTHR11085">
    <property type="entry name" value="NAD-DEPENDENT PROTEIN DEACYLASE SIRTUIN-5, MITOCHONDRIAL-RELATED"/>
    <property type="match status" value="1"/>
</dbReference>
<organism evidence="11 12">
    <name type="scientific">Colletotrichum karsti</name>
    <dbReference type="NCBI Taxonomy" id="1095194"/>
    <lineage>
        <taxon>Eukaryota</taxon>
        <taxon>Fungi</taxon>
        <taxon>Dikarya</taxon>
        <taxon>Ascomycota</taxon>
        <taxon>Pezizomycotina</taxon>
        <taxon>Sordariomycetes</taxon>
        <taxon>Hypocreomycetidae</taxon>
        <taxon>Glomerellales</taxon>
        <taxon>Glomerellaceae</taxon>
        <taxon>Colletotrichum</taxon>
        <taxon>Colletotrichum boninense species complex</taxon>
    </lineage>
</organism>
<feature type="domain" description="Deacetylase sirtuin-type" evidence="10">
    <location>
        <begin position="17"/>
        <end position="267"/>
    </location>
</feature>
<feature type="compositionally biased region" description="Basic and acidic residues" evidence="9">
    <location>
        <begin position="8"/>
        <end position="21"/>
    </location>
</feature>
<keyword evidence="6" id="KW-0520">NAD</keyword>
<dbReference type="GO" id="GO:0070403">
    <property type="term" value="F:NAD+ binding"/>
    <property type="evidence" value="ECO:0007669"/>
    <property type="project" value="InterPro"/>
</dbReference>
<feature type="binding site" evidence="8">
    <location>
        <position position="135"/>
    </location>
    <ligand>
        <name>Zn(2+)</name>
        <dbReference type="ChEBI" id="CHEBI:29105"/>
    </ligand>
</feature>
<dbReference type="Gene3D" id="3.40.50.1220">
    <property type="entry name" value="TPP-binding domain"/>
    <property type="match status" value="1"/>
</dbReference>
<evidence type="ECO:0000256" key="4">
    <source>
        <dbReference type="ARBA" id="ARBA00022723"/>
    </source>
</evidence>
<keyword evidence="5 8" id="KW-0862">Zinc</keyword>
<reference evidence="11" key="2">
    <citation type="submission" date="2020-11" db="EMBL/GenBank/DDBJ databases">
        <title>Whole genome sequencing of Colletotrichum sp.</title>
        <authorList>
            <person name="Li H."/>
        </authorList>
    </citation>
    <scope>NUCLEOTIDE SEQUENCE</scope>
    <source>
        <strain evidence="11">CkLH20</strain>
    </source>
</reference>
<dbReference type="Proteomes" id="UP000781932">
    <property type="component" value="Unassembled WGS sequence"/>
</dbReference>
<evidence type="ECO:0000259" key="10">
    <source>
        <dbReference type="PROSITE" id="PS50305"/>
    </source>
</evidence>
<feature type="binding site" evidence="8">
    <location>
        <position position="132"/>
    </location>
    <ligand>
        <name>Zn(2+)</name>
        <dbReference type="ChEBI" id="CHEBI:29105"/>
    </ligand>
</feature>
<dbReference type="GO" id="GO:0003714">
    <property type="term" value="F:transcription corepressor activity"/>
    <property type="evidence" value="ECO:0007669"/>
    <property type="project" value="TreeGrafter"/>
</dbReference>
<comment type="similarity">
    <text evidence="1">Belongs to the sirtuin family. Class I subfamily.</text>
</comment>
<dbReference type="OrthoDB" id="424302at2759"/>
<protein>
    <recommendedName>
        <fullName evidence="2">protein acetyllysine N-acetyltransferase</fullName>
        <ecNumber evidence="2">2.3.1.286</ecNumber>
    </recommendedName>
</protein>
<comment type="similarity">
    <text evidence="7">Belongs to the sirtuin family. Class IV subfamily.</text>
</comment>
<dbReference type="SUPFAM" id="SSF52467">
    <property type="entry name" value="DHS-like NAD/FAD-binding domain"/>
    <property type="match status" value="1"/>
</dbReference>
<evidence type="ECO:0000256" key="9">
    <source>
        <dbReference type="SAM" id="MobiDB-lite"/>
    </source>
</evidence>
<dbReference type="RefSeq" id="XP_038743391.1">
    <property type="nucleotide sequence ID" value="XM_038891379.1"/>
</dbReference>
<dbReference type="Pfam" id="PF02146">
    <property type="entry name" value="SIR2"/>
    <property type="match status" value="1"/>
</dbReference>
<feature type="active site" description="Proton acceptor" evidence="8">
    <location>
        <position position="124"/>
    </location>
</feature>
<feature type="region of interest" description="Disordered" evidence="9">
    <location>
        <begin position="1"/>
        <end position="21"/>
    </location>
</feature>
<evidence type="ECO:0000256" key="3">
    <source>
        <dbReference type="ARBA" id="ARBA00022679"/>
    </source>
</evidence>